<evidence type="ECO:0000313" key="9">
    <source>
        <dbReference type="EMBL" id="OTA22221.1"/>
    </source>
</evidence>
<dbReference type="Proteomes" id="UP000194280">
    <property type="component" value="Unassembled WGS sequence"/>
</dbReference>
<dbReference type="CDD" id="cd12087">
    <property type="entry name" value="TM_EGFR-like"/>
    <property type="match status" value="1"/>
</dbReference>
<dbReference type="InterPro" id="IPR033121">
    <property type="entry name" value="PEPTIDASE_A1"/>
</dbReference>
<reference evidence="9 10" key="1">
    <citation type="submission" date="2017-01" db="EMBL/GenBank/DDBJ databases">
        <title>The recent genome duplication of the halophilic yeast Hortaea werneckii: insights from long-read sequencing.</title>
        <authorList>
            <person name="Sinha S."/>
            <person name="Flibotte S."/>
            <person name="Neira M."/>
            <person name="Lenassi M."/>
            <person name="Gostincar C."/>
            <person name="Stajich J.E."/>
            <person name="Nislow C.E."/>
        </authorList>
    </citation>
    <scope>NUCLEOTIDE SEQUENCE [LARGE SCALE GENOMIC DNA]</scope>
    <source>
        <strain evidence="9 10">EXF-2000</strain>
    </source>
</reference>
<dbReference type="GO" id="GO:0071944">
    <property type="term" value="C:cell periphery"/>
    <property type="evidence" value="ECO:0007669"/>
    <property type="project" value="UniProtKB-ARBA"/>
</dbReference>
<feature type="transmembrane region" description="Helical" evidence="6">
    <location>
        <begin position="469"/>
        <end position="491"/>
    </location>
</feature>
<proteinExistence type="predicted"/>
<dbReference type="STRING" id="1157616.A0A1Z5SN88"/>
<dbReference type="InParanoid" id="A0A1Z5SN88"/>
<evidence type="ECO:0000256" key="3">
    <source>
        <dbReference type="ARBA" id="ARBA00022989"/>
    </source>
</evidence>
<dbReference type="AlphaFoldDB" id="A0A1Z5SN88"/>
<dbReference type="OrthoDB" id="5361565at2759"/>
<dbReference type="Gene3D" id="2.40.70.10">
    <property type="entry name" value="Acid Proteases"/>
    <property type="match status" value="2"/>
</dbReference>
<feature type="region of interest" description="Disordered" evidence="5">
    <location>
        <begin position="410"/>
        <end position="462"/>
    </location>
</feature>
<evidence type="ECO:0000256" key="6">
    <source>
        <dbReference type="SAM" id="Phobius"/>
    </source>
</evidence>
<dbReference type="SUPFAM" id="SSF50630">
    <property type="entry name" value="Acid proteases"/>
    <property type="match status" value="1"/>
</dbReference>
<protein>
    <recommendedName>
        <fullName evidence="8">Peptidase A1 domain-containing protein</fullName>
    </recommendedName>
</protein>
<evidence type="ECO:0000256" key="1">
    <source>
        <dbReference type="ARBA" id="ARBA00004167"/>
    </source>
</evidence>
<organism evidence="9 10">
    <name type="scientific">Hortaea werneckii EXF-2000</name>
    <dbReference type="NCBI Taxonomy" id="1157616"/>
    <lineage>
        <taxon>Eukaryota</taxon>
        <taxon>Fungi</taxon>
        <taxon>Dikarya</taxon>
        <taxon>Ascomycota</taxon>
        <taxon>Pezizomycotina</taxon>
        <taxon>Dothideomycetes</taxon>
        <taxon>Dothideomycetidae</taxon>
        <taxon>Mycosphaerellales</taxon>
        <taxon>Teratosphaeriaceae</taxon>
        <taxon>Hortaea</taxon>
    </lineage>
</organism>
<comment type="subcellular location">
    <subcellularLocation>
        <location evidence="1">Membrane</location>
        <topology evidence="1">Single-pass membrane protein</topology>
    </subcellularLocation>
</comment>
<evidence type="ECO:0000256" key="2">
    <source>
        <dbReference type="ARBA" id="ARBA00022692"/>
    </source>
</evidence>
<dbReference type="Gene3D" id="1.20.5.510">
    <property type="entry name" value="Single helix bin"/>
    <property type="match status" value="1"/>
</dbReference>
<evidence type="ECO:0000259" key="8">
    <source>
        <dbReference type="PROSITE" id="PS51767"/>
    </source>
</evidence>
<dbReference type="EMBL" id="MUNK01000391">
    <property type="protein sequence ID" value="OTA22221.1"/>
    <property type="molecule type" value="Genomic_DNA"/>
</dbReference>
<keyword evidence="4 6" id="KW-0472">Membrane</keyword>
<keyword evidence="3 6" id="KW-1133">Transmembrane helix</keyword>
<name>A0A1Z5SN88_HORWE</name>
<keyword evidence="10" id="KW-1185">Reference proteome</keyword>
<evidence type="ECO:0000256" key="5">
    <source>
        <dbReference type="SAM" id="MobiDB-lite"/>
    </source>
</evidence>
<dbReference type="InterPro" id="IPR021109">
    <property type="entry name" value="Peptidase_aspartic_dom_sf"/>
</dbReference>
<feature type="domain" description="Peptidase A1" evidence="8">
    <location>
        <begin position="41"/>
        <end position="399"/>
    </location>
</feature>
<dbReference type="PROSITE" id="PS51767">
    <property type="entry name" value="PEPTIDASE_A1"/>
    <property type="match status" value="1"/>
</dbReference>
<feature type="compositionally biased region" description="Low complexity" evidence="5">
    <location>
        <begin position="422"/>
        <end position="437"/>
    </location>
</feature>
<sequence>MFELLILLYSLVPEVQTACTGPSPLTLNITDVQLSNGGSKRGILGSLGTPAQNISLLPQNFLNNTWLIKCFGQVYNTSAPLCFENTTVTQCLTQRGGLYDPGASSSARGGLDVYEAGGDVDDTARRAATHVWYNEFAQDDITIGNTTLERYPIGMPGLDVGGRTDTQANIGLGRNSTLLSTLKQREEIPSRSYSYWWGIDSTSENVAMDGQLILGGYDAAKTTGPNITSNILPWSLACPSGMYITITSMDLGFPNGSRGDMLYPSSLVACLQLDWPFLASLRADPFYNNFEILTDTQYTNRSLGSYWFAPMYQSGNIFPGDVTVGLAEGLTFRVPNEVLVVGEQFVGSDGKVHTDNSAPLVLMSPTEAENSNDMPIIGMQFFSAAYLMVDLEASTFTLWQANATTETNIVPIGGNCTEANKPSSSTSSSSAATPTTTKNADSDVASRTAEPSSISSSQASPQTLSTGTIAGIVVGGVLFLALLGGICLFIFRRKQQRRPAGNSSIALTDSKADPWGHDGSSNSQGWDYHQPPGYVEPMSEQINEMPTHQRQAFELGAVRKSAKWPYELASEPVEMPTARSPNVEKPA</sequence>
<gene>
    <name evidence="9" type="ORF">BTJ68_14216</name>
</gene>
<feature type="chain" id="PRO_5013278245" description="Peptidase A1 domain-containing protein" evidence="7">
    <location>
        <begin position="18"/>
        <end position="587"/>
    </location>
</feature>
<dbReference type="GO" id="GO:0016020">
    <property type="term" value="C:membrane"/>
    <property type="evidence" value="ECO:0007669"/>
    <property type="project" value="UniProtKB-SubCell"/>
</dbReference>
<keyword evidence="2 6" id="KW-0812">Transmembrane</keyword>
<feature type="region of interest" description="Disordered" evidence="5">
    <location>
        <begin position="499"/>
        <end position="524"/>
    </location>
</feature>
<dbReference type="InterPro" id="IPR051694">
    <property type="entry name" value="Immunoregulatory_rcpt-like"/>
</dbReference>
<evidence type="ECO:0000313" key="10">
    <source>
        <dbReference type="Proteomes" id="UP000194280"/>
    </source>
</evidence>
<evidence type="ECO:0000256" key="7">
    <source>
        <dbReference type="SAM" id="SignalP"/>
    </source>
</evidence>
<dbReference type="VEuPathDB" id="FungiDB:BTJ68_14216"/>
<feature type="compositionally biased region" description="Low complexity" evidence="5">
    <location>
        <begin position="451"/>
        <end position="462"/>
    </location>
</feature>
<evidence type="ECO:0000256" key="4">
    <source>
        <dbReference type="ARBA" id="ARBA00023136"/>
    </source>
</evidence>
<keyword evidence="7" id="KW-0732">Signal</keyword>
<dbReference type="PANTHER" id="PTHR15549">
    <property type="entry name" value="PAIRED IMMUNOGLOBULIN-LIKE TYPE 2 RECEPTOR"/>
    <property type="match status" value="1"/>
</dbReference>
<accession>A0A1Z5SN88</accession>
<comment type="caution">
    <text evidence="9">The sequence shown here is derived from an EMBL/GenBank/DDBJ whole genome shotgun (WGS) entry which is preliminary data.</text>
</comment>
<feature type="signal peptide" evidence="7">
    <location>
        <begin position="1"/>
        <end position="17"/>
    </location>
</feature>